<feature type="binding site" description="axial binding residue" evidence="9">
    <location>
        <position position="259"/>
    </location>
    <ligand>
        <name>heme c</name>
        <dbReference type="ChEBI" id="CHEBI:61717"/>
        <label>2</label>
    </ligand>
    <ligandPart>
        <name>Fe</name>
        <dbReference type="ChEBI" id="CHEBI:18248"/>
    </ligandPart>
</feature>
<dbReference type="SUPFAM" id="SSF46626">
    <property type="entry name" value="Cytochrome c"/>
    <property type="match status" value="2"/>
</dbReference>
<evidence type="ECO:0000313" key="12">
    <source>
        <dbReference type="EMBL" id="TGL51293.1"/>
    </source>
</evidence>
<keyword evidence="10" id="KW-0812">Transmembrane</keyword>
<keyword evidence="13" id="KW-1185">Reference proteome</keyword>
<evidence type="ECO:0000256" key="1">
    <source>
        <dbReference type="ARBA" id="ARBA00004418"/>
    </source>
</evidence>
<dbReference type="GO" id="GO:0046872">
    <property type="term" value="F:metal ion binding"/>
    <property type="evidence" value="ECO:0007669"/>
    <property type="project" value="UniProtKB-KW"/>
</dbReference>
<keyword evidence="12" id="KW-0575">Peroxidase</keyword>
<comment type="cofactor">
    <cofactor evidence="8">
        <name>heme</name>
        <dbReference type="ChEBI" id="CHEBI:30413"/>
    </cofactor>
    <text evidence="8">Binds 2 heme groups.</text>
</comment>
<dbReference type="InterPro" id="IPR036909">
    <property type="entry name" value="Cyt_c-like_dom_sf"/>
</dbReference>
<evidence type="ECO:0000256" key="8">
    <source>
        <dbReference type="PIRSR" id="PIRSR000294-1"/>
    </source>
</evidence>
<dbReference type="RefSeq" id="WP_135619579.1">
    <property type="nucleotide sequence ID" value="NZ_RQGG01000032.1"/>
</dbReference>
<feature type="domain" description="Cytochrome c" evidence="11">
    <location>
        <begin position="86"/>
        <end position="353"/>
    </location>
</feature>
<dbReference type="GO" id="GO:0009055">
    <property type="term" value="F:electron transfer activity"/>
    <property type="evidence" value="ECO:0007669"/>
    <property type="project" value="InterPro"/>
</dbReference>
<accession>A0A4R9JR13</accession>
<keyword evidence="10" id="KW-0472">Membrane</keyword>
<feature type="transmembrane region" description="Helical" evidence="10">
    <location>
        <begin position="12"/>
        <end position="36"/>
    </location>
</feature>
<evidence type="ECO:0000313" key="13">
    <source>
        <dbReference type="Proteomes" id="UP000297609"/>
    </source>
</evidence>
<dbReference type="Pfam" id="PF03150">
    <property type="entry name" value="CCP_MauG"/>
    <property type="match status" value="1"/>
</dbReference>
<protein>
    <submittedName>
        <fullName evidence="12">Cytochrome-c peroxidase</fullName>
    </submittedName>
</protein>
<keyword evidence="2 8" id="KW-0349">Heme</keyword>
<feature type="binding site" description="covalent" evidence="8">
    <location>
        <position position="111"/>
    </location>
    <ligand>
        <name>heme c</name>
        <dbReference type="ChEBI" id="CHEBI:61717"/>
        <label>1</label>
    </ligand>
</feature>
<feature type="binding site" description="covalent" evidence="8">
    <location>
        <position position="108"/>
    </location>
    <ligand>
        <name>heme c</name>
        <dbReference type="ChEBI" id="CHEBI:61717"/>
        <label>1</label>
    </ligand>
</feature>
<proteinExistence type="predicted"/>
<gene>
    <name evidence="12" type="ORF">EHQ59_10305</name>
</gene>
<evidence type="ECO:0000259" key="11">
    <source>
        <dbReference type="PROSITE" id="PS51007"/>
    </source>
</evidence>
<dbReference type="Proteomes" id="UP000297609">
    <property type="component" value="Unassembled WGS sequence"/>
</dbReference>
<feature type="binding site" description="covalent" evidence="8">
    <location>
        <position position="255"/>
    </location>
    <ligand>
        <name>heme c</name>
        <dbReference type="ChEBI" id="CHEBI:61717"/>
        <label>2</label>
    </ligand>
</feature>
<dbReference type="InterPro" id="IPR009056">
    <property type="entry name" value="Cyt_c-like_dom"/>
</dbReference>
<feature type="binding site" description="covalent" evidence="8">
    <location>
        <position position="258"/>
    </location>
    <ligand>
        <name>heme c</name>
        <dbReference type="ChEBI" id="CHEBI:61717"/>
        <label>2</label>
    </ligand>
</feature>
<sequence length="359" mass="40957">MSFSFQNHSYIRSYFITTALFLSQYFALISCQYVSFTNEKKNHQSLFISSFVFLEMSYALETHTKAKEQIGSLPEITPGSENDTVPLIQLGNKIFRDINLSANRIQACVTCHPLDGRSAGMDRQSTSRGTFGQLGKRNTPTIFNIGFSSVLFWDGRRNTLYEQAIDPFVNPLEMSLSSESELITRLQNDSSYQNFFSEAFPNDSNIDIHKVRLAISAFERSLISISRFDEFVNGDLYRFNQQELYGLNLFLELGCNHCHSGRTLGGNSFSKLESPEFYNPNDLGRFEVTGNPNDRYVFKVPSLRNVFLTSPYFHDGSVTSLKESILRMNSYKLNRSVKDSEIELLIAFLKTLSDRTKTN</sequence>
<evidence type="ECO:0000256" key="5">
    <source>
        <dbReference type="ARBA" id="ARBA00022764"/>
    </source>
</evidence>
<dbReference type="Gene3D" id="1.10.760.10">
    <property type="entry name" value="Cytochrome c-like domain"/>
    <property type="match status" value="2"/>
</dbReference>
<evidence type="ECO:0000256" key="3">
    <source>
        <dbReference type="ARBA" id="ARBA00022723"/>
    </source>
</evidence>
<dbReference type="GO" id="GO:0020037">
    <property type="term" value="F:heme binding"/>
    <property type="evidence" value="ECO:0007669"/>
    <property type="project" value="InterPro"/>
</dbReference>
<comment type="subcellular location">
    <subcellularLocation>
        <location evidence="1">Periplasm</location>
    </subcellularLocation>
</comment>
<dbReference type="GO" id="GO:0042597">
    <property type="term" value="C:periplasmic space"/>
    <property type="evidence" value="ECO:0007669"/>
    <property type="project" value="UniProtKB-SubCell"/>
</dbReference>
<reference evidence="12" key="1">
    <citation type="journal article" date="2019" name="PLoS Negl. Trop. Dis.">
        <title>Revisiting the worldwide diversity of Leptospira species in the environment.</title>
        <authorList>
            <person name="Vincent A.T."/>
            <person name="Schiettekatte O."/>
            <person name="Bourhy P."/>
            <person name="Veyrier F.J."/>
            <person name="Picardeau M."/>
        </authorList>
    </citation>
    <scope>NUCLEOTIDE SEQUENCE [LARGE SCALE GENOMIC DNA]</scope>
    <source>
        <strain evidence="12">201702454</strain>
    </source>
</reference>
<dbReference type="PIRSF" id="PIRSF000294">
    <property type="entry name" value="Cytochrome-c_peroxidase"/>
    <property type="match status" value="1"/>
</dbReference>
<keyword evidence="4" id="KW-0732">Signal</keyword>
<dbReference type="PROSITE" id="PS51007">
    <property type="entry name" value="CYTC"/>
    <property type="match status" value="1"/>
</dbReference>
<keyword evidence="6" id="KW-0560">Oxidoreductase</keyword>
<evidence type="ECO:0000256" key="2">
    <source>
        <dbReference type="ARBA" id="ARBA00022617"/>
    </source>
</evidence>
<dbReference type="OrthoDB" id="320550at2"/>
<comment type="PTM">
    <text evidence="8">Binds 2 heme groups per subunit.</text>
</comment>
<evidence type="ECO:0000256" key="10">
    <source>
        <dbReference type="SAM" id="Phobius"/>
    </source>
</evidence>
<dbReference type="GO" id="GO:0004130">
    <property type="term" value="F:cytochrome-c peroxidase activity"/>
    <property type="evidence" value="ECO:0007669"/>
    <property type="project" value="TreeGrafter"/>
</dbReference>
<name>A0A4R9JR13_9LEPT</name>
<evidence type="ECO:0000256" key="4">
    <source>
        <dbReference type="ARBA" id="ARBA00022729"/>
    </source>
</evidence>
<comment type="caution">
    <text evidence="12">The sequence shown here is derived from an EMBL/GenBank/DDBJ whole genome shotgun (WGS) entry which is preliminary data.</text>
</comment>
<feature type="binding site" description="axial binding residue" evidence="9">
    <location>
        <position position="328"/>
    </location>
    <ligand>
        <name>heme c</name>
        <dbReference type="ChEBI" id="CHEBI:61717"/>
        <label>2</label>
    </ligand>
    <ligandPart>
        <name>Fe</name>
        <dbReference type="ChEBI" id="CHEBI:18248"/>
    </ligandPart>
</feature>
<organism evidence="12 13">
    <name type="scientific">Leptospira kemamanensis</name>
    <dbReference type="NCBI Taxonomy" id="2484942"/>
    <lineage>
        <taxon>Bacteria</taxon>
        <taxon>Pseudomonadati</taxon>
        <taxon>Spirochaetota</taxon>
        <taxon>Spirochaetia</taxon>
        <taxon>Leptospirales</taxon>
        <taxon>Leptospiraceae</taxon>
        <taxon>Leptospira</taxon>
    </lineage>
</organism>
<dbReference type="PANTHER" id="PTHR30600">
    <property type="entry name" value="CYTOCHROME C PEROXIDASE-RELATED"/>
    <property type="match status" value="1"/>
</dbReference>
<dbReference type="InterPro" id="IPR004852">
    <property type="entry name" value="Di-haem_cyt_c_peroxidsae"/>
</dbReference>
<dbReference type="InterPro" id="IPR026259">
    <property type="entry name" value="MauG/Cytc_peroxidase"/>
</dbReference>
<keyword evidence="10" id="KW-1133">Transmembrane helix</keyword>
<dbReference type="PANTHER" id="PTHR30600:SF7">
    <property type="entry name" value="CYTOCHROME C PEROXIDASE-RELATED"/>
    <property type="match status" value="1"/>
</dbReference>
<evidence type="ECO:0000256" key="6">
    <source>
        <dbReference type="ARBA" id="ARBA00023002"/>
    </source>
</evidence>
<keyword evidence="7 9" id="KW-0408">Iron</keyword>
<keyword evidence="5" id="KW-0574">Periplasm</keyword>
<evidence type="ECO:0000256" key="7">
    <source>
        <dbReference type="ARBA" id="ARBA00023004"/>
    </source>
</evidence>
<evidence type="ECO:0000256" key="9">
    <source>
        <dbReference type="PIRSR" id="PIRSR000294-2"/>
    </source>
</evidence>
<dbReference type="EMBL" id="RQGG01000032">
    <property type="protein sequence ID" value="TGL51293.1"/>
    <property type="molecule type" value="Genomic_DNA"/>
</dbReference>
<feature type="binding site" description="axial binding residue" evidence="9">
    <location>
        <position position="112"/>
    </location>
    <ligand>
        <name>heme c</name>
        <dbReference type="ChEBI" id="CHEBI:61717"/>
        <label>1</label>
    </ligand>
    <ligandPart>
        <name>Fe</name>
        <dbReference type="ChEBI" id="CHEBI:18248"/>
    </ligandPart>
</feature>
<keyword evidence="3 9" id="KW-0479">Metal-binding</keyword>
<dbReference type="InterPro" id="IPR051395">
    <property type="entry name" value="Cytochrome_c_Peroxidase/MauG"/>
</dbReference>
<dbReference type="AlphaFoldDB" id="A0A4R9JR13"/>